<evidence type="ECO:0000256" key="1">
    <source>
        <dbReference type="SAM" id="MobiDB-lite"/>
    </source>
</evidence>
<proteinExistence type="predicted"/>
<organism evidence="2 3">
    <name type="scientific">Melipona bicolor</name>
    <dbReference type="NCBI Taxonomy" id="60889"/>
    <lineage>
        <taxon>Eukaryota</taxon>
        <taxon>Metazoa</taxon>
        <taxon>Ecdysozoa</taxon>
        <taxon>Arthropoda</taxon>
        <taxon>Hexapoda</taxon>
        <taxon>Insecta</taxon>
        <taxon>Pterygota</taxon>
        <taxon>Neoptera</taxon>
        <taxon>Endopterygota</taxon>
        <taxon>Hymenoptera</taxon>
        <taxon>Apocrita</taxon>
        <taxon>Aculeata</taxon>
        <taxon>Apoidea</taxon>
        <taxon>Anthophila</taxon>
        <taxon>Apidae</taxon>
        <taxon>Melipona</taxon>
    </lineage>
</organism>
<keyword evidence="3" id="KW-1185">Reference proteome</keyword>
<dbReference type="AlphaFoldDB" id="A0AA40FGV8"/>
<reference evidence="2" key="1">
    <citation type="submission" date="2021-10" db="EMBL/GenBank/DDBJ databases">
        <title>Melipona bicolor Genome sequencing and assembly.</title>
        <authorList>
            <person name="Araujo N.S."/>
            <person name="Arias M.C."/>
        </authorList>
    </citation>
    <scope>NUCLEOTIDE SEQUENCE</scope>
    <source>
        <strain evidence="2">USP_2M_L1-L4_2017</strain>
        <tissue evidence="2">Whole body</tissue>
    </source>
</reference>
<comment type="caution">
    <text evidence="2">The sequence shown here is derived from an EMBL/GenBank/DDBJ whole genome shotgun (WGS) entry which is preliminary data.</text>
</comment>
<feature type="region of interest" description="Disordered" evidence="1">
    <location>
        <begin position="1"/>
        <end position="20"/>
    </location>
</feature>
<dbReference type="EMBL" id="JAHYIQ010000041">
    <property type="protein sequence ID" value="KAK1118792.1"/>
    <property type="molecule type" value="Genomic_DNA"/>
</dbReference>
<feature type="region of interest" description="Disordered" evidence="1">
    <location>
        <begin position="37"/>
        <end position="98"/>
    </location>
</feature>
<accession>A0AA40FGV8</accession>
<sequence length="137" mass="14846">MTEERTEERGNARDAKVTQESVLDNVCKDQDHQVTLPPLNASFTSKETSRSAEIGKKRQVSGNAIAHYPMKACTSWRNGSKEQGRRPRGSRSGNTGIEDSISIDVAGIVSFGLSVRNGQAAGGPATRPNTHRELLIL</sequence>
<gene>
    <name evidence="2" type="ORF">K0M31_014792</name>
</gene>
<evidence type="ECO:0000313" key="2">
    <source>
        <dbReference type="EMBL" id="KAK1118792.1"/>
    </source>
</evidence>
<protein>
    <submittedName>
        <fullName evidence="2">Uncharacterized protein</fullName>
    </submittedName>
</protein>
<evidence type="ECO:0000313" key="3">
    <source>
        <dbReference type="Proteomes" id="UP001177670"/>
    </source>
</evidence>
<name>A0AA40FGV8_9HYME</name>
<feature type="compositionally biased region" description="Basic and acidic residues" evidence="1">
    <location>
        <begin position="1"/>
        <end position="17"/>
    </location>
</feature>
<dbReference type="Proteomes" id="UP001177670">
    <property type="component" value="Unassembled WGS sequence"/>
</dbReference>
<feature type="compositionally biased region" description="Basic and acidic residues" evidence="1">
    <location>
        <begin position="47"/>
        <end position="56"/>
    </location>
</feature>